<dbReference type="STRING" id="745531.A0A0C3RVP9"/>
<dbReference type="CDD" id="cd00009">
    <property type="entry name" value="AAA"/>
    <property type="match status" value="1"/>
</dbReference>
<dbReference type="OrthoDB" id="1926878at2759"/>
<dbReference type="FunFam" id="3.40.50.300:FF:000199">
    <property type="entry name" value="Origin recognition complex subunit 1"/>
    <property type="match status" value="1"/>
</dbReference>
<keyword evidence="5 10" id="KW-0547">Nucleotide-binding</keyword>
<dbReference type="InterPro" id="IPR003593">
    <property type="entry name" value="AAA+_ATPase"/>
</dbReference>
<dbReference type="InterPro" id="IPR001025">
    <property type="entry name" value="BAH_dom"/>
</dbReference>
<evidence type="ECO:0000256" key="4">
    <source>
        <dbReference type="ARBA" id="ARBA00022723"/>
    </source>
</evidence>
<dbReference type="InterPro" id="IPR050311">
    <property type="entry name" value="ORC1/CDC6"/>
</dbReference>
<evidence type="ECO:0000256" key="6">
    <source>
        <dbReference type="ARBA" id="ARBA00022840"/>
    </source>
</evidence>
<reference evidence="13 14" key="1">
    <citation type="journal article" date="2014" name="PLoS Genet.">
        <title>Analysis of the Phlebiopsis gigantea genome, transcriptome and secretome provides insight into its pioneer colonization strategies of wood.</title>
        <authorList>
            <person name="Hori C."/>
            <person name="Ishida T."/>
            <person name="Igarashi K."/>
            <person name="Samejima M."/>
            <person name="Suzuki H."/>
            <person name="Master E."/>
            <person name="Ferreira P."/>
            <person name="Ruiz-Duenas F.J."/>
            <person name="Held B."/>
            <person name="Canessa P."/>
            <person name="Larrondo L.F."/>
            <person name="Schmoll M."/>
            <person name="Druzhinina I.S."/>
            <person name="Kubicek C.P."/>
            <person name="Gaskell J.A."/>
            <person name="Kersten P."/>
            <person name="St John F."/>
            <person name="Glasner J."/>
            <person name="Sabat G."/>
            <person name="Splinter BonDurant S."/>
            <person name="Syed K."/>
            <person name="Yadav J."/>
            <person name="Mgbeahuruike A.C."/>
            <person name="Kovalchuk A."/>
            <person name="Asiegbu F.O."/>
            <person name="Lackner G."/>
            <person name="Hoffmeister D."/>
            <person name="Rencoret J."/>
            <person name="Gutierrez A."/>
            <person name="Sun H."/>
            <person name="Lindquist E."/>
            <person name="Barry K."/>
            <person name="Riley R."/>
            <person name="Grigoriev I.V."/>
            <person name="Henrissat B."/>
            <person name="Kues U."/>
            <person name="Berka R.M."/>
            <person name="Martinez A.T."/>
            <person name="Covert S.F."/>
            <person name="Blanchette R.A."/>
            <person name="Cullen D."/>
        </authorList>
    </citation>
    <scope>NUCLEOTIDE SEQUENCE [LARGE SCALE GENOMIC DNA]</scope>
    <source>
        <strain evidence="13 14">11061_1 CR5-6</strain>
    </source>
</reference>
<dbReference type="SMART" id="SM00382">
    <property type="entry name" value="AAA"/>
    <property type="match status" value="1"/>
</dbReference>
<dbReference type="Pfam" id="PF00004">
    <property type="entry name" value="AAA"/>
    <property type="match status" value="1"/>
</dbReference>
<dbReference type="PANTHER" id="PTHR10763:SF23">
    <property type="entry name" value="ORIGIN RECOGNITION COMPLEX SUBUNIT 1"/>
    <property type="match status" value="1"/>
</dbReference>
<dbReference type="GO" id="GO:0006270">
    <property type="term" value="P:DNA replication initiation"/>
    <property type="evidence" value="ECO:0007669"/>
    <property type="project" value="TreeGrafter"/>
</dbReference>
<keyword evidence="4" id="KW-0479">Metal-binding</keyword>
<dbReference type="AlphaFoldDB" id="A0A0C3RVP9"/>
<dbReference type="Gene3D" id="1.10.8.60">
    <property type="match status" value="1"/>
</dbReference>
<dbReference type="InterPro" id="IPR043151">
    <property type="entry name" value="BAH_sf"/>
</dbReference>
<dbReference type="Pfam" id="PF22606">
    <property type="entry name" value="Cdc6-ORC-like_ATPase_lid"/>
    <property type="match status" value="1"/>
</dbReference>
<feature type="compositionally biased region" description="Basic and acidic residues" evidence="11">
    <location>
        <begin position="336"/>
        <end position="349"/>
    </location>
</feature>
<evidence type="ECO:0000313" key="14">
    <source>
        <dbReference type="Proteomes" id="UP000053257"/>
    </source>
</evidence>
<gene>
    <name evidence="13" type="ORF">PHLGIDRAFT_119856</name>
</gene>
<evidence type="ECO:0000256" key="8">
    <source>
        <dbReference type="ARBA" id="ARBA00023125"/>
    </source>
</evidence>
<evidence type="ECO:0000256" key="10">
    <source>
        <dbReference type="RuleBase" id="RU365058"/>
    </source>
</evidence>
<dbReference type="GO" id="GO:0005524">
    <property type="term" value="F:ATP binding"/>
    <property type="evidence" value="ECO:0007669"/>
    <property type="project" value="UniProtKB-KW"/>
</dbReference>
<name>A0A0C3RVP9_PHLG1</name>
<dbReference type="Gene3D" id="3.40.50.300">
    <property type="entry name" value="P-loop containing nucleotide triphosphate hydrolases"/>
    <property type="match status" value="1"/>
</dbReference>
<dbReference type="SMART" id="SM00439">
    <property type="entry name" value="BAH"/>
    <property type="match status" value="1"/>
</dbReference>
<dbReference type="EMBL" id="KN840544">
    <property type="protein sequence ID" value="KIP05421.1"/>
    <property type="molecule type" value="Genomic_DNA"/>
</dbReference>
<protein>
    <recommendedName>
        <fullName evidence="10">Origin recognition complex subunit 1</fullName>
    </recommendedName>
</protein>
<comment type="subunit">
    <text evidence="10">ORC is composed of six subunits.</text>
</comment>
<comment type="subcellular location">
    <subcellularLocation>
        <location evidence="1 10">Nucleus</location>
    </subcellularLocation>
</comment>
<dbReference type="Pfam" id="PF01426">
    <property type="entry name" value="BAH"/>
    <property type="match status" value="1"/>
</dbReference>
<dbReference type="PANTHER" id="PTHR10763">
    <property type="entry name" value="CELL DIVISION CONTROL PROTEIN 6-RELATED"/>
    <property type="match status" value="1"/>
</dbReference>
<dbReference type="SUPFAM" id="SSF52540">
    <property type="entry name" value="P-loop containing nucleoside triphosphate hydrolases"/>
    <property type="match status" value="1"/>
</dbReference>
<dbReference type="GO" id="GO:0003682">
    <property type="term" value="F:chromatin binding"/>
    <property type="evidence" value="ECO:0007669"/>
    <property type="project" value="InterPro"/>
</dbReference>
<feature type="region of interest" description="Disordered" evidence="11">
    <location>
        <begin position="281"/>
        <end position="436"/>
    </location>
</feature>
<dbReference type="GO" id="GO:0033314">
    <property type="term" value="P:mitotic DNA replication checkpoint signaling"/>
    <property type="evidence" value="ECO:0007669"/>
    <property type="project" value="TreeGrafter"/>
</dbReference>
<dbReference type="InterPro" id="IPR003959">
    <property type="entry name" value="ATPase_AAA_core"/>
</dbReference>
<dbReference type="Proteomes" id="UP000053257">
    <property type="component" value="Unassembled WGS sequence"/>
</dbReference>
<feature type="region of interest" description="Disordered" evidence="11">
    <location>
        <begin position="1"/>
        <end position="35"/>
    </location>
</feature>
<evidence type="ECO:0000259" key="12">
    <source>
        <dbReference type="PROSITE" id="PS51038"/>
    </source>
</evidence>
<dbReference type="GO" id="GO:0046872">
    <property type="term" value="F:metal ion binding"/>
    <property type="evidence" value="ECO:0007669"/>
    <property type="project" value="UniProtKB-KW"/>
</dbReference>
<dbReference type="Gene3D" id="2.30.30.490">
    <property type="match status" value="1"/>
</dbReference>
<keyword evidence="6 10" id="KW-0067">ATP-binding</keyword>
<keyword evidence="8 10" id="KW-0238">DNA-binding</keyword>
<sequence length="878" mass="96559">MAISQPVRRSRRGLGAPLTTVTAGPSRTTTGLPVHLRPTNAGLDLELEQFEQLEREEVDVESLETRFYASLSTGSGEGTSGIKRAKKVYGKQKASVDELKVGDTVLVNAMNNKPSVCVLVSIWKVYDGDEEKWTNLRVHWFSREADLPRHRSQRDILQNEVFYQLDTTSIVPPSAVVGHCTVLAQPTPDWAPDENTFVCVNAIYPRKNYYYEFNWDAFRKSALSLTSTATPSSSTQPIETDIWEHTDHWDVIPGETPFTPKKPRDHAYKGRYGAHWGRLGAIAEESDDDPETRSPGKRKRARESLSPVKRTRATEEDDELPTLPKTPSKRGRGQSKGRERPSTTYREESIVPSSSEDEGDASEDYVLPFAPPSDDDEDKALHASDSEPSTPSEPEFEDINPRTPRKRKNRAGTVASTPRRQRGAHLAAPTPHSKAALRARARRRTLAVRPPPGLTSADDSALSTLPVDPWLRAMAVLHVAARPTEGGCLPCREGEYARVLTAVEELLDEGGGGCVYISGVPGTGKTATVHAVVRELKRMAEAGEANPFTYVEVNGLRIPEPQAAYGLLWEAVCGHDASREGHLKISPKEALKNLGRHFAQSAGPRGHACVVLMDELDQLMTTKQDVVYNFFNWPTLVGSKLIVLAVANTMDLPERVMSGRVRSRLGMIRINFQPYTTPQLEQIVRARLASATAGLPIDTPTVVAPDGIKFAAMKVSSISGDARRVLDICRSAVARVAPARRPARADDVKIVVAAAQNSPTAAYVRALPFHARLLLAALLRVARREGVDEVRWGDVQHQHVLHAGVLGDEEEARRPSREELAAVREDLAAARALLCEDGPLAMRKHEDERRIVLNLDAGEVARVLGEVGGARWRNALNV</sequence>
<evidence type="ECO:0000256" key="9">
    <source>
        <dbReference type="ARBA" id="ARBA00023242"/>
    </source>
</evidence>
<evidence type="ECO:0000313" key="13">
    <source>
        <dbReference type="EMBL" id="KIP05421.1"/>
    </source>
</evidence>
<evidence type="ECO:0000256" key="3">
    <source>
        <dbReference type="ARBA" id="ARBA00022705"/>
    </source>
</evidence>
<organism evidence="13 14">
    <name type="scientific">Phlebiopsis gigantea (strain 11061_1 CR5-6)</name>
    <name type="common">White-rot fungus</name>
    <name type="synonym">Peniophora gigantea</name>
    <dbReference type="NCBI Taxonomy" id="745531"/>
    <lineage>
        <taxon>Eukaryota</taxon>
        <taxon>Fungi</taxon>
        <taxon>Dikarya</taxon>
        <taxon>Basidiomycota</taxon>
        <taxon>Agaricomycotina</taxon>
        <taxon>Agaricomycetes</taxon>
        <taxon>Polyporales</taxon>
        <taxon>Phanerochaetaceae</taxon>
        <taxon>Phlebiopsis</taxon>
    </lineage>
</organism>
<dbReference type="GO" id="GO:0003688">
    <property type="term" value="F:DNA replication origin binding"/>
    <property type="evidence" value="ECO:0007669"/>
    <property type="project" value="UniProtKB-ARBA"/>
</dbReference>
<dbReference type="GO" id="GO:0016887">
    <property type="term" value="F:ATP hydrolysis activity"/>
    <property type="evidence" value="ECO:0007669"/>
    <property type="project" value="InterPro"/>
</dbReference>
<comment type="similarity">
    <text evidence="2 10">Belongs to the ORC1 family.</text>
</comment>
<evidence type="ECO:0000256" key="7">
    <source>
        <dbReference type="ARBA" id="ARBA00022842"/>
    </source>
</evidence>
<dbReference type="InterPro" id="IPR027417">
    <property type="entry name" value="P-loop_NTPase"/>
</dbReference>
<evidence type="ECO:0000256" key="2">
    <source>
        <dbReference type="ARBA" id="ARBA00008398"/>
    </source>
</evidence>
<comment type="function">
    <text evidence="10">Component of the origin recognition complex (ORC) that binds origins of replication. DNA-binding is ATP-dependent, however specific DNA sequences that define origins of replication have not been identified so far. ORC is required to assemble the pre-replication complex necessary to initiate DNA replication.</text>
</comment>
<keyword evidence="14" id="KW-1185">Reference proteome</keyword>
<evidence type="ECO:0000256" key="1">
    <source>
        <dbReference type="ARBA" id="ARBA00004123"/>
    </source>
</evidence>
<keyword evidence="7" id="KW-0460">Magnesium</keyword>
<proteinExistence type="inferred from homology"/>
<dbReference type="GO" id="GO:0005664">
    <property type="term" value="C:nuclear origin of replication recognition complex"/>
    <property type="evidence" value="ECO:0007669"/>
    <property type="project" value="TreeGrafter"/>
</dbReference>
<dbReference type="PROSITE" id="PS51038">
    <property type="entry name" value="BAH"/>
    <property type="match status" value="1"/>
</dbReference>
<keyword evidence="3 10" id="KW-0235">DNA replication</keyword>
<keyword evidence="9 10" id="KW-0539">Nucleus</keyword>
<dbReference type="HOGENOM" id="CLU_012774_1_0_1"/>
<dbReference type="InterPro" id="IPR054425">
    <property type="entry name" value="Cdc6_ORC1-like_ATPase_lid"/>
</dbReference>
<accession>A0A0C3RVP9</accession>
<feature type="domain" description="BAH" evidence="12">
    <location>
        <begin position="97"/>
        <end position="214"/>
    </location>
</feature>
<evidence type="ECO:0000256" key="11">
    <source>
        <dbReference type="SAM" id="MobiDB-lite"/>
    </source>
</evidence>
<feature type="compositionally biased region" description="Polar residues" evidence="11">
    <location>
        <begin position="19"/>
        <end position="31"/>
    </location>
</feature>
<evidence type="ECO:0000256" key="5">
    <source>
        <dbReference type="ARBA" id="ARBA00022741"/>
    </source>
</evidence>